<evidence type="ECO:0000256" key="2">
    <source>
        <dbReference type="ARBA" id="ARBA00023239"/>
    </source>
</evidence>
<dbReference type="GO" id="GO:0016829">
    <property type="term" value="F:lyase activity"/>
    <property type="evidence" value="ECO:0007669"/>
    <property type="project" value="UniProtKB-KW"/>
</dbReference>
<keyword evidence="5" id="KW-1185">Reference proteome</keyword>
<dbReference type="PANTHER" id="PTHR11941">
    <property type="entry name" value="ENOYL-COA HYDRATASE-RELATED"/>
    <property type="match status" value="1"/>
</dbReference>
<accession>A0A7U3VRW1</accession>
<evidence type="ECO:0000313" key="5">
    <source>
        <dbReference type="Proteomes" id="UP000595703"/>
    </source>
</evidence>
<reference evidence="4 5" key="2">
    <citation type="journal article" date="2011" name="J. Antibiot.">
        <title>Furaquinocins I and J: novel polyketide isoprenoid hybrid compounds from Streptomyces reveromyceticus SN-593.</title>
        <authorList>
            <person name="Panthee S."/>
            <person name="Takahashi S."/>
            <person name="Takagi H."/>
            <person name="Nogawa T."/>
            <person name="Oowada E."/>
            <person name="Uramoto M."/>
            <person name="Osada H."/>
        </authorList>
    </citation>
    <scope>NUCLEOTIDE SEQUENCE [LARGE SCALE GENOMIC DNA]</scope>
    <source>
        <strain evidence="4 5">SN-593</strain>
    </source>
</reference>
<dbReference type="Gene3D" id="3.90.226.10">
    <property type="entry name" value="2-enoyl-CoA Hydratase, Chain A, domain 1"/>
    <property type="match status" value="1"/>
</dbReference>
<dbReference type="RefSeq" id="WP_202237150.1">
    <property type="nucleotide sequence ID" value="NZ_AP018365.1"/>
</dbReference>
<dbReference type="PANTHER" id="PTHR11941:SF127">
    <property type="entry name" value="ENOYL-COA HYDRATASE ECHA18 (ENOYL HYDRASE) (UNSATURATED ACYL-COA HYDRATASE) (CROTONASE)-RELATED"/>
    <property type="match status" value="1"/>
</dbReference>
<dbReference type="EMBL" id="AP018365">
    <property type="protein sequence ID" value="BBB01226.1"/>
    <property type="molecule type" value="Genomic_DNA"/>
</dbReference>
<comment type="similarity">
    <text evidence="1 3">Belongs to the enoyl-CoA hydratase/isomerase family.</text>
</comment>
<dbReference type="Gene3D" id="1.10.12.10">
    <property type="entry name" value="Lyase 2-enoyl-coa Hydratase, Chain A, domain 2"/>
    <property type="match status" value="1"/>
</dbReference>
<dbReference type="InterPro" id="IPR029045">
    <property type="entry name" value="ClpP/crotonase-like_dom_sf"/>
</dbReference>
<dbReference type="KEGG" id="arev:RVR_8522"/>
<organism evidence="4 5">
    <name type="scientific">Actinacidiphila reveromycinica</name>
    <dbReference type="NCBI Taxonomy" id="659352"/>
    <lineage>
        <taxon>Bacteria</taxon>
        <taxon>Bacillati</taxon>
        <taxon>Actinomycetota</taxon>
        <taxon>Actinomycetes</taxon>
        <taxon>Kitasatosporales</taxon>
        <taxon>Streptomycetaceae</taxon>
        <taxon>Actinacidiphila</taxon>
    </lineage>
</organism>
<gene>
    <name evidence="4" type="ORF">RVR_8522</name>
</gene>
<evidence type="ECO:0000256" key="1">
    <source>
        <dbReference type="ARBA" id="ARBA00005254"/>
    </source>
</evidence>
<dbReference type="AlphaFoldDB" id="A0A7U3VRW1"/>
<dbReference type="CDD" id="cd06558">
    <property type="entry name" value="crotonase-like"/>
    <property type="match status" value="1"/>
</dbReference>
<reference evidence="4 5" key="4">
    <citation type="journal article" date="2020" name="Sci. Rep.">
        <title>beta-carboline chemical signals induce reveromycin production through a LuxR family regulator in Streptomyces sp. SN-593.</title>
        <authorList>
            <person name="Panthee S."/>
            <person name="Kito N."/>
            <person name="Hayashi T."/>
            <person name="Shimizu T."/>
            <person name="Ishikawa J."/>
            <person name="Hamamoto H."/>
            <person name="Osada H."/>
            <person name="Takahashi S."/>
        </authorList>
    </citation>
    <scope>NUCLEOTIDE SEQUENCE [LARGE SCALE GENOMIC DNA]</scope>
    <source>
        <strain evidence="4 5">SN-593</strain>
    </source>
</reference>
<keyword evidence="2" id="KW-0456">Lyase</keyword>
<reference evidence="4 5" key="3">
    <citation type="journal article" date="2011" name="Nat. Chem. Biol.">
        <title>Reveromycin A biosynthesis uses RevG and RevJ for stereospecific spiroacetal formation.</title>
        <authorList>
            <person name="Takahashi S."/>
            <person name="Toyoda A."/>
            <person name="Sekiyama Y."/>
            <person name="Takagi H."/>
            <person name="Nogawa T."/>
            <person name="Uramoto M."/>
            <person name="Suzuki R."/>
            <person name="Koshino H."/>
            <person name="Kumano T."/>
            <person name="Panthee S."/>
            <person name="Dairi T."/>
            <person name="Ishikawa J."/>
            <person name="Ikeda H."/>
            <person name="Sakaki Y."/>
            <person name="Osada H."/>
        </authorList>
    </citation>
    <scope>NUCLEOTIDE SEQUENCE [LARGE SCALE GENOMIC DNA]</scope>
    <source>
        <strain evidence="4 5">SN-593</strain>
    </source>
</reference>
<dbReference type="InterPro" id="IPR018376">
    <property type="entry name" value="Enoyl-CoA_hyd/isom_CS"/>
</dbReference>
<dbReference type="InterPro" id="IPR001753">
    <property type="entry name" value="Enoyl-CoA_hydra/iso"/>
</dbReference>
<dbReference type="Pfam" id="PF00378">
    <property type="entry name" value="ECH_1"/>
    <property type="match status" value="1"/>
</dbReference>
<dbReference type="PROSITE" id="PS00166">
    <property type="entry name" value="ENOYL_COA_HYDRATASE"/>
    <property type="match status" value="1"/>
</dbReference>
<evidence type="ECO:0000256" key="3">
    <source>
        <dbReference type="RuleBase" id="RU003707"/>
    </source>
</evidence>
<dbReference type="InterPro" id="IPR014748">
    <property type="entry name" value="Enoyl-CoA_hydra_C"/>
</dbReference>
<evidence type="ECO:0000313" key="4">
    <source>
        <dbReference type="EMBL" id="BBB01226.1"/>
    </source>
</evidence>
<sequence>MSRFGPGLLVSARDGVATVTISNSARRNAMTLGMWRALPGVLAGLAAEPGVRLLVLTGEGEAFSAGADISELADAEGRREVQEAALAAEEALAAFPKPTVAAVRGYCVGGGCQLAVACDLRFAARGARFGVTPARLGIVYAAASTRRLVAVAGPSTAKYLLFSAELIDEERALRTGLVDEVLPDGDQLDARVRRFAEILGTRSRLTQTAAKEFAAGPPSAERAAHWARQAAESTDTDEGAAAFLAGRAPSFTWTPAAGAPAAHPAP</sequence>
<proteinExistence type="inferred from homology"/>
<reference evidence="4 5" key="1">
    <citation type="journal article" date="2010" name="J. Bacteriol.">
        <title>Biochemical characterization of a novel indole prenyltransferase from Streptomyces sp. SN-593.</title>
        <authorList>
            <person name="Takahashi S."/>
            <person name="Takagi H."/>
            <person name="Toyoda A."/>
            <person name="Uramoto M."/>
            <person name="Nogawa T."/>
            <person name="Ueki M."/>
            <person name="Sakaki Y."/>
            <person name="Osada H."/>
        </authorList>
    </citation>
    <scope>NUCLEOTIDE SEQUENCE [LARGE SCALE GENOMIC DNA]</scope>
    <source>
        <strain evidence="4 5">SN-593</strain>
    </source>
</reference>
<protein>
    <submittedName>
        <fullName evidence="4">Putative enoyl-CoA hydratase</fullName>
    </submittedName>
</protein>
<dbReference type="GO" id="GO:0006635">
    <property type="term" value="P:fatty acid beta-oxidation"/>
    <property type="evidence" value="ECO:0007669"/>
    <property type="project" value="TreeGrafter"/>
</dbReference>
<name>A0A7U3VRW1_9ACTN</name>
<dbReference type="SUPFAM" id="SSF52096">
    <property type="entry name" value="ClpP/crotonase"/>
    <property type="match status" value="1"/>
</dbReference>
<dbReference type="Proteomes" id="UP000595703">
    <property type="component" value="Chromosome"/>
</dbReference>